<evidence type="ECO:0000313" key="2">
    <source>
        <dbReference type="EMBL" id="SDM33606.1"/>
    </source>
</evidence>
<accession>A0A1G9SDN7</accession>
<dbReference type="Proteomes" id="UP000199068">
    <property type="component" value="Unassembled WGS sequence"/>
</dbReference>
<organism evidence="2 3">
    <name type="scientific">Romboutsia lituseburensis DSM 797</name>
    <dbReference type="NCBI Taxonomy" id="1121325"/>
    <lineage>
        <taxon>Bacteria</taxon>
        <taxon>Bacillati</taxon>
        <taxon>Bacillota</taxon>
        <taxon>Clostridia</taxon>
        <taxon>Peptostreptococcales</taxon>
        <taxon>Peptostreptococcaceae</taxon>
        <taxon>Romboutsia</taxon>
    </lineage>
</organism>
<evidence type="ECO:0000313" key="3">
    <source>
        <dbReference type="Proteomes" id="UP000199068"/>
    </source>
</evidence>
<gene>
    <name evidence="2" type="ORF">SAMN04515677_10973</name>
</gene>
<keyword evidence="3" id="KW-1185">Reference proteome</keyword>
<evidence type="ECO:0000256" key="1">
    <source>
        <dbReference type="ARBA" id="ARBA00022596"/>
    </source>
</evidence>
<name>A0A1G9SDN7_9FIRM</name>
<dbReference type="AlphaFoldDB" id="A0A1G9SDN7"/>
<dbReference type="EMBL" id="FNGW01000009">
    <property type="protein sequence ID" value="SDM33606.1"/>
    <property type="molecule type" value="Genomic_DNA"/>
</dbReference>
<dbReference type="InterPro" id="IPR002822">
    <property type="entry name" value="Ni_insertion"/>
</dbReference>
<keyword evidence="1" id="KW-0533">Nickel</keyword>
<dbReference type="Gene3D" id="3.30.70.1380">
    <property type="entry name" value="Transcriptional regulatory protein pf0864 domain like"/>
    <property type="match status" value="1"/>
</dbReference>
<protein>
    <recommendedName>
        <fullName evidence="4">TIGR00299 family protein</fullName>
    </recommendedName>
</protein>
<evidence type="ECO:0008006" key="4">
    <source>
        <dbReference type="Google" id="ProtNLM"/>
    </source>
</evidence>
<sequence>MSSEVYSYLYEQILKEGALDIYTESIYMKKNRPATKLSILCEERNLQKFVEMLLKETTTFGVRYHKYNRVVLKRQFSKINTPYGEVKVKLGYYDGKLIKVTPEYEDCKKIAKFNKISLNQLLYKINHVINEEFNINLLT</sequence>
<dbReference type="STRING" id="1121325.SAMN04515677_10973"/>
<dbReference type="Pfam" id="PF01969">
    <property type="entry name" value="Ni_insertion"/>
    <property type="match status" value="1"/>
</dbReference>
<dbReference type="Gene3D" id="3.10.20.300">
    <property type="entry name" value="mk0293 like domain"/>
    <property type="match status" value="1"/>
</dbReference>
<reference evidence="2 3" key="1">
    <citation type="submission" date="2016-10" db="EMBL/GenBank/DDBJ databases">
        <authorList>
            <person name="de Groot N.N."/>
        </authorList>
    </citation>
    <scope>NUCLEOTIDE SEQUENCE [LARGE SCALE GENOMIC DNA]</scope>
    <source>
        <strain evidence="2 3">DSM 797</strain>
    </source>
</reference>
<dbReference type="PANTHER" id="PTHR36566:SF1">
    <property type="entry name" value="PYRIDINIUM-3,5-BISTHIOCARBOXYLIC ACID MONONUCLEOTIDE NICKEL INSERTION PROTEIN"/>
    <property type="match status" value="1"/>
</dbReference>
<dbReference type="PANTHER" id="PTHR36566">
    <property type="entry name" value="NICKEL INSERTION PROTEIN-RELATED"/>
    <property type="match status" value="1"/>
</dbReference>
<proteinExistence type="predicted"/>